<dbReference type="AlphaFoldDB" id="A0A3G2L4H1"/>
<dbReference type="Proteomes" id="UP000276309">
    <property type="component" value="Chromosome"/>
</dbReference>
<keyword evidence="2" id="KW-1185">Reference proteome</keyword>
<dbReference type="InterPro" id="IPR034660">
    <property type="entry name" value="DinB/YfiT-like"/>
</dbReference>
<dbReference type="SUPFAM" id="SSF109854">
    <property type="entry name" value="DinB/YfiT-like putative metalloenzymes"/>
    <property type="match status" value="1"/>
</dbReference>
<organism evidence="1 2">
    <name type="scientific">Euzebyella marina</name>
    <dbReference type="NCBI Taxonomy" id="1761453"/>
    <lineage>
        <taxon>Bacteria</taxon>
        <taxon>Pseudomonadati</taxon>
        <taxon>Bacteroidota</taxon>
        <taxon>Flavobacteriia</taxon>
        <taxon>Flavobacteriales</taxon>
        <taxon>Flavobacteriaceae</taxon>
        <taxon>Euzebyella</taxon>
    </lineage>
</organism>
<proteinExistence type="predicted"/>
<dbReference type="KEGG" id="emar:D1013_07045"/>
<sequence length="175" mass="20242">MDFSNHFLESVKFEFNRYKVLGDACLKQLSYHEMNWKASESDNSVATIVKHMNGNMLSRWTNFLTEDGEKSWRQREQEFENSYQSKGEIITAWEEGWDCLFDALATIDSNNFGSQVKIRNENHSITEAVHRQLAHYASHVGQIVLLAKMIKGPQWKSLSIPKGKSEAFNRKMFGS</sequence>
<evidence type="ECO:0000313" key="2">
    <source>
        <dbReference type="Proteomes" id="UP000276309"/>
    </source>
</evidence>
<dbReference type="Pfam" id="PF07609">
    <property type="entry name" value="DUF1572"/>
    <property type="match status" value="1"/>
</dbReference>
<name>A0A3G2L4H1_9FLAO</name>
<reference evidence="1 2" key="1">
    <citation type="submission" date="2018-08" db="EMBL/GenBank/DDBJ databases">
        <title>The reduced genetic potential of extracellular carbohydrate catabolism in Euzebyella marina RN62, a Flavobacteriia bacterium isolated from the hadal water.</title>
        <authorList>
            <person name="Xue C."/>
        </authorList>
    </citation>
    <scope>NUCLEOTIDE SEQUENCE [LARGE SCALE GENOMIC DNA]</scope>
    <source>
        <strain evidence="1 2">RN62</strain>
    </source>
</reference>
<dbReference type="InterPro" id="IPR011466">
    <property type="entry name" value="DUF1572"/>
</dbReference>
<evidence type="ECO:0000313" key="1">
    <source>
        <dbReference type="EMBL" id="AYN67139.1"/>
    </source>
</evidence>
<gene>
    <name evidence="1" type="ORF">D1013_07045</name>
</gene>
<protein>
    <submittedName>
        <fullName evidence="1">DUF1572 domain-containing protein</fullName>
    </submittedName>
</protein>
<dbReference type="RefSeq" id="WP_121848188.1">
    <property type="nucleotide sequence ID" value="NZ_CP032050.1"/>
</dbReference>
<accession>A0A3G2L4H1</accession>
<dbReference type="EMBL" id="CP032050">
    <property type="protein sequence ID" value="AYN67139.1"/>
    <property type="molecule type" value="Genomic_DNA"/>
</dbReference>
<dbReference type="OrthoDB" id="68731at2"/>
<dbReference type="Gene3D" id="1.20.120.450">
    <property type="entry name" value="dinb family like domain"/>
    <property type="match status" value="1"/>
</dbReference>